<organism evidence="1 2">
    <name type="scientific">Sphingobium cyanobacteriorum</name>
    <dbReference type="NCBI Taxonomy" id="3063954"/>
    <lineage>
        <taxon>Bacteria</taxon>
        <taxon>Pseudomonadati</taxon>
        <taxon>Pseudomonadota</taxon>
        <taxon>Alphaproteobacteria</taxon>
        <taxon>Sphingomonadales</taxon>
        <taxon>Sphingomonadaceae</taxon>
        <taxon>Sphingobium</taxon>
    </lineage>
</organism>
<dbReference type="EMBL" id="JAUQOM010000003">
    <property type="protein sequence ID" value="MDO7835106.1"/>
    <property type="molecule type" value="Genomic_DNA"/>
</dbReference>
<sequence>MSNVVKMYRAEKEADLEFAFPESLRWDELDIHGIKLPVQMKFVDIVIEREEDVLLVEIKDPSNVKCPEKERQKYFKRLTDNSILTQELTPKARDSYTFLHLMERDSKPMKYVVLLGLEAFDPDRQKALLTGFKDRLLADIRCEGHLPWRRQHIADCVVLSVDIWNKIFADWPVTRVSAAAASEGAAA</sequence>
<comment type="caution">
    <text evidence="1">The sequence shown here is derived from an EMBL/GenBank/DDBJ whole genome shotgun (WGS) entry which is preliminary data.</text>
</comment>
<name>A0ABT8ZNL1_9SPHN</name>
<keyword evidence="2" id="KW-1185">Reference proteome</keyword>
<protein>
    <submittedName>
        <fullName evidence="1">Uncharacterized protein</fullName>
    </submittedName>
</protein>
<dbReference type="RefSeq" id="WP_304535595.1">
    <property type="nucleotide sequence ID" value="NZ_JAUQOM010000003.1"/>
</dbReference>
<proteinExistence type="predicted"/>
<gene>
    <name evidence="1" type="ORF">Q4610_08585</name>
</gene>
<reference evidence="1" key="1">
    <citation type="submission" date="2023-07" db="EMBL/GenBank/DDBJ databases">
        <title>Bacterial whole genome sequence for Sphingobium sp. HBC34.</title>
        <authorList>
            <person name="Le V."/>
            <person name="Ko S.-R."/>
            <person name="Ahn C.-Y."/>
            <person name="Oh H.-M."/>
        </authorList>
    </citation>
    <scope>NUCLEOTIDE SEQUENCE</scope>
    <source>
        <strain evidence="1">HBC34</strain>
    </source>
</reference>
<dbReference type="Proteomes" id="UP001176471">
    <property type="component" value="Unassembled WGS sequence"/>
</dbReference>
<accession>A0ABT8ZNL1</accession>
<evidence type="ECO:0000313" key="1">
    <source>
        <dbReference type="EMBL" id="MDO7835106.1"/>
    </source>
</evidence>
<evidence type="ECO:0000313" key="2">
    <source>
        <dbReference type="Proteomes" id="UP001176471"/>
    </source>
</evidence>